<dbReference type="Pfam" id="PF00218">
    <property type="entry name" value="IGPS"/>
    <property type="match status" value="1"/>
</dbReference>
<evidence type="ECO:0000256" key="4">
    <source>
        <dbReference type="ARBA" id="ARBA00018080"/>
    </source>
</evidence>
<keyword evidence="6 10" id="KW-0210">Decarboxylase</keyword>
<evidence type="ECO:0000256" key="2">
    <source>
        <dbReference type="ARBA" id="ARBA00004696"/>
    </source>
</evidence>
<accession>A0A7Y3RQW4</accession>
<dbReference type="PANTHER" id="PTHR22854">
    <property type="entry name" value="TRYPTOPHAN BIOSYNTHESIS PROTEIN"/>
    <property type="match status" value="1"/>
</dbReference>
<evidence type="ECO:0000256" key="5">
    <source>
        <dbReference type="ARBA" id="ARBA00022605"/>
    </source>
</evidence>
<name>A0A7Y3RQW4_9PROT</name>
<dbReference type="NCBIfam" id="NF001373">
    <property type="entry name" value="PRK00278.1-6"/>
    <property type="match status" value="1"/>
</dbReference>
<proteinExistence type="inferred from homology"/>
<keyword evidence="7 10" id="KW-0822">Tryptophan biosynthesis</keyword>
<dbReference type="GO" id="GO:0000162">
    <property type="term" value="P:L-tryptophan biosynthetic process"/>
    <property type="evidence" value="ECO:0007669"/>
    <property type="project" value="UniProtKB-UniRule"/>
</dbReference>
<evidence type="ECO:0000256" key="1">
    <source>
        <dbReference type="ARBA" id="ARBA00001633"/>
    </source>
</evidence>
<evidence type="ECO:0000313" key="12">
    <source>
        <dbReference type="EMBL" id="NNU17727.1"/>
    </source>
</evidence>
<dbReference type="GO" id="GO:0004640">
    <property type="term" value="F:phosphoribosylanthranilate isomerase activity"/>
    <property type="evidence" value="ECO:0007669"/>
    <property type="project" value="TreeGrafter"/>
</dbReference>
<dbReference type="EMBL" id="JABFCX010000003">
    <property type="protein sequence ID" value="NNU17727.1"/>
    <property type="molecule type" value="Genomic_DNA"/>
</dbReference>
<sequence length="263" mass="28311">MSTVLDKIIAYKKDEVAAAKERAHLSTVEERARGYTPRGFAAALEAKAAAGVGIIAEVKRASPSKGLIREDFRPAELAASLERGGAACLSVLTDRPSFQGHIDFLTQARSATTIPLLRKDFMVDPYQVPEARAAGGDAILLILAALDDGLARELRDEAKRWDLDVLAEVHDEEELERAMRLEPELLGVNNRDLRTFETDIQTTPRLAAKAGGTAIVSESGVDGADAMRTLSAAGIRRFLIGEHLMRASDPGVALEELVKAVDG</sequence>
<dbReference type="FunFam" id="3.20.20.70:FF:000024">
    <property type="entry name" value="Indole-3-glycerol phosphate synthase"/>
    <property type="match status" value="1"/>
</dbReference>
<evidence type="ECO:0000313" key="13">
    <source>
        <dbReference type="Proteomes" id="UP000536835"/>
    </source>
</evidence>
<dbReference type="HAMAP" id="MF_00134_B">
    <property type="entry name" value="IGPS_B"/>
    <property type="match status" value="1"/>
</dbReference>
<dbReference type="SUPFAM" id="SSF51366">
    <property type="entry name" value="Ribulose-phoshate binding barrel"/>
    <property type="match status" value="1"/>
</dbReference>
<feature type="domain" description="Indole-3-glycerol phosphate synthase" evidence="11">
    <location>
        <begin position="5"/>
        <end position="257"/>
    </location>
</feature>
<comment type="similarity">
    <text evidence="10">Belongs to the TrpC family.</text>
</comment>
<reference evidence="12 13" key="1">
    <citation type="submission" date="2020-05" db="EMBL/GenBank/DDBJ databases">
        <title>Parvularcula mediterraneae sp. nov., isolated from polypropylene straw from shallow seawater of the seashore of Laganas in Zakynthos island, Greece.</title>
        <authorList>
            <person name="Szabo I."/>
            <person name="Al-Omari J."/>
            <person name="Rado J."/>
            <person name="Szerdahelyi G.S."/>
        </authorList>
    </citation>
    <scope>NUCLEOTIDE SEQUENCE [LARGE SCALE GENOMIC DNA]</scope>
    <source>
        <strain evidence="12 13">ZS-1/3</strain>
    </source>
</reference>
<dbReference type="CDD" id="cd00331">
    <property type="entry name" value="IGPS"/>
    <property type="match status" value="1"/>
</dbReference>
<evidence type="ECO:0000259" key="11">
    <source>
        <dbReference type="Pfam" id="PF00218"/>
    </source>
</evidence>
<dbReference type="AlphaFoldDB" id="A0A7Y3RQW4"/>
<evidence type="ECO:0000256" key="8">
    <source>
        <dbReference type="ARBA" id="ARBA00023141"/>
    </source>
</evidence>
<keyword evidence="8 10" id="KW-0057">Aromatic amino acid biosynthesis</keyword>
<evidence type="ECO:0000256" key="6">
    <source>
        <dbReference type="ARBA" id="ARBA00022793"/>
    </source>
</evidence>
<evidence type="ECO:0000256" key="10">
    <source>
        <dbReference type="HAMAP-Rule" id="MF_00134"/>
    </source>
</evidence>
<organism evidence="12 13">
    <name type="scientific">Parvularcula mediterranea</name>
    <dbReference type="NCBI Taxonomy" id="2732508"/>
    <lineage>
        <taxon>Bacteria</taxon>
        <taxon>Pseudomonadati</taxon>
        <taxon>Pseudomonadota</taxon>
        <taxon>Alphaproteobacteria</taxon>
        <taxon>Parvularculales</taxon>
        <taxon>Parvularculaceae</taxon>
        <taxon>Parvularcula</taxon>
    </lineage>
</organism>
<dbReference type="UniPathway" id="UPA00035">
    <property type="reaction ID" value="UER00043"/>
</dbReference>
<dbReference type="NCBIfam" id="NF001377">
    <property type="entry name" value="PRK00278.2-4"/>
    <property type="match status" value="1"/>
</dbReference>
<evidence type="ECO:0000256" key="7">
    <source>
        <dbReference type="ARBA" id="ARBA00022822"/>
    </source>
</evidence>
<keyword evidence="9 10" id="KW-0456">Lyase</keyword>
<dbReference type="EC" id="4.1.1.48" evidence="3 10"/>
<dbReference type="InterPro" id="IPR013785">
    <property type="entry name" value="Aldolase_TIM"/>
</dbReference>
<dbReference type="InterPro" id="IPR013798">
    <property type="entry name" value="Indole-3-glycerol_P_synth_dom"/>
</dbReference>
<comment type="pathway">
    <text evidence="2 10">Amino-acid biosynthesis; L-tryptophan biosynthesis; L-tryptophan from chorismate: step 4/5.</text>
</comment>
<comment type="caution">
    <text evidence="12">The sequence shown here is derived from an EMBL/GenBank/DDBJ whole genome shotgun (WGS) entry which is preliminary data.</text>
</comment>
<dbReference type="Gene3D" id="3.20.20.70">
    <property type="entry name" value="Aldolase class I"/>
    <property type="match status" value="1"/>
</dbReference>
<dbReference type="RefSeq" id="WP_173201423.1">
    <property type="nucleotide sequence ID" value="NZ_JABFCX010000003.1"/>
</dbReference>
<gene>
    <name evidence="10 12" type="primary">trpC</name>
    <name evidence="12" type="ORF">HK107_15455</name>
</gene>
<protein>
    <recommendedName>
        <fullName evidence="4 10">Indole-3-glycerol phosphate synthase</fullName>
        <shortName evidence="10">IGPS</shortName>
        <ecNumber evidence="3 10">4.1.1.48</ecNumber>
    </recommendedName>
</protein>
<evidence type="ECO:0000256" key="9">
    <source>
        <dbReference type="ARBA" id="ARBA00023239"/>
    </source>
</evidence>
<dbReference type="GO" id="GO:0004425">
    <property type="term" value="F:indole-3-glycerol-phosphate synthase activity"/>
    <property type="evidence" value="ECO:0007669"/>
    <property type="project" value="UniProtKB-UniRule"/>
</dbReference>
<keyword evidence="13" id="KW-1185">Reference proteome</keyword>
<keyword evidence="5 10" id="KW-0028">Amino-acid biosynthesis</keyword>
<comment type="catalytic activity">
    <reaction evidence="1 10">
        <text>1-(2-carboxyphenylamino)-1-deoxy-D-ribulose 5-phosphate + H(+) = (1S,2R)-1-C-(indol-3-yl)glycerol 3-phosphate + CO2 + H2O</text>
        <dbReference type="Rhea" id="RHEA:23476"/>
        <dbReference type="ChEBI" id="CHEBI:15377"/>
        <dbReference type="ChEBI" id="CHEBI:15378"/>
        <dbReference type="ChEBI" id="CHEBI:16526"/>
        <dbReference type="ChEBI" id="CHEBI:58613"/>
        <dbReference type="ChEBI" id="CHEBI:58866"/>
        <dbReference type="EC" id="4.1.1.48"/>
    </reaction>
</comment>
<dbReference type="Proteomes" id="UP000536835">
    <property type="component" value="Unassembled WGS sequence"/>
</dbReference>
<dbReference type="PROSITE" id="PS00614">
    <property type="entry name" value="IGPS"/>
    <property type="match status" value="1"/>
</dbReference>
<dbReference type="InterPro" id="IPR045186">
    <property type="entry name" value="Indole-3-glycerol_P_synth"/>
</dbReference>
<dbReference type="PANTHER" id="PTHR22854:SF2">
    <property type="entry name" value="INDOLE-3-GLYCEROL-PHOSPHATE SYNTHASE"/>
    <property type="match status" value="1"/>
</dbReference>
<dbReference type="InterPro" id="IPR001468">
    <property type="entry name" value="Indole-3-GlycerolPSynthase_CS"/>
</dbReference>
<evidence type="ECO:0000256" key="3">
    <source>
        <dbReference type="ARBA" id="ARBA00012362"/>
    </source>
</evidence>
<dbReference type="InterPro" id="IPR011060">
    <property type="entry name" value="RibuloseP-bd_barrel"/>
</dbReference>